<dbReference type="NCBIfam" id="NF033581">
    <property type="entry name" value="transpos_IS5_4"/>
    <property type="match status" value="1"/>
</dbReference>
<keyword evidence="3" id="KW-0815">Transposition</keyword>
<evidence type="ECO:0000256" key="4">
    <source>
        <dbReference type="ARBA" id="ARBA00023125"/>
    </source>
</evidence>
<feature type="region of interest" description="Disordered" evidence="6">
    <location>
        <begin position="203"/>
        <end position="264"/>
    </location>
</feature>
<proteinExistence type="inferred from homology"/>
<evidence type="ECO:0000313" key="9">
    <source>
        <dbReference type="EMBL" id="MDQ0392244.1"/>
    </source>
</evidence>
<accession>A0ABU0FCA8</accession>
<evidence type="ECO:0000259" key="8">
    <source>
        <dbReference type="Pfam" id="PF05598"/>
    </source>
</evidence>
<evidence type="ECO:0000259" key="7">
    <source>
        <dbReference type="Pfam" id="PF01609"/>
    </source>
</evidence>
<feature type="compositionally biased region" description="Low complexity" evidence="6">
    <location>
        <begin position="221"/>
        <end position="230"/>
    </location>
</feature>
<feature type="compositionally biased region" description="Basic and acidic residues" evidence="6">
    <location>
        <begin position="203"/>
        <end position="216"/>
    </location>
</feature>
<keyword evidence="5" id="KW-0233">DNA recombination</keyword>
<evidence type="ECO:0000256" key="5">
    <source>
        <dbReference type="ARBA" id="ARBA00023172"/>
    </source>
</evidence>
<name>A0ABU0FCA8_9HYPH</name>
<feature type="compositionally biased region" description="Basic and acidic residues" evidence="6">
    <location>
        <begin position="239"/>
        <end position="250"/>
    </location>
</feature>
<gene>
    <name evidence="9" type="ORF">J3R73_002036</name>
</gene>
<dbReference type="PANTHER" id="PTHR35604:SF2">
    <property type="entry name" value="TRANSPOSASE INSH FOR INSERTION SEQUENCE ELEMENT IS5A-RELATED"/>
    <property type="match status" value="1"/>
</dbReference>
<dbReference type="InterPro" id="IPR002559">
    <property type="entry name" value="Transposase_11"/>
</dbReference>
<keyword evidence="4" id="KW-0238">DNA-binding</keyword>
<sequence>MRSFNSSLVRKWARSGSSRLRKKSSSKRSMVIHCWCMNGRGSMRGADVRTESLFSYVSCEARVPADHPLRAIRAIVDEALEALSPEFDKLYSRHGRPSIPPEKLLRALLLQAFFTIRSERQLMEQMDYNLMFRWFAGLSMDAPIWDVTVFTKNRERLQEGDIAAKFLAALLSQPRVTALLSEDHFSVDGTLIEAWASIKGFKPKADRADSPDKGDDGGSGSVPPASGAAPEGKPAGGRNAERDFHGEKRSNRTHASTSDPDARLYKKGRGAAARLCHMGHFLMENRHGLIVDTELTLATGTAEREAALSMLRRRNARHRITVAADKAYDVAGFVADLRSIKVTPHVAQNTTNRRSAIDGRTTRHAGYALSQRIRKRIEEGFGWIKTCGGLSKTRHRGTERVGWSFTLTAAACNLIRLPKLIEIKG</sequence>
<keyword evidence="10" id="KW-1185">Reference proteome</keyword>
<comment type="caution">
    <text evidence="9">The sequence shown here is derived from an EMBL/GenBank/DDBJ whole genome shotgun (WGS) entry which is preliminary data.</text>
</comment>
<reference evidence="9 10" key="1">
    <citation type="submission" date="2023-07" db="EMBL/GenBank/DDBJ databases">
        <title>Genomic Encyclopedia of Type Strains, Phase IV (KMG-IV): sequencing the most valuable type-strain genomes for metagenomic binning, comparative biology and taxonomic classification.</title>
        <authorList>
            <person name="Goeker M."/>
        </authorList>
    </citation>
    <scope>NUCLEOTIDE SEQUENCE [LARGE SCALE GENOMIC DNA]</scope>
    <source>
        <strain evidence="9 10">DSM 5896</strain>
    </source>
</reference>
<dbReference type="InterPro" id="IPR008490">
    <property type="entry name" value="Transposase_InsH_N"/>
</dbReference>
<evidence type="ECO:0000256" key="3">
    <source>
        <dbReference type="ARBA" id="ARBA00022578"/>
    </source>
</evidence>
<comment type="similarity">
    <text evidence="2">Belongs to the transposase 11 family.</text>
</comment>
<evidence type="ECO:0000256" key="6">
    <source>
        <dbReference type="SAM" id="MobiDB-lite"/>
    </source>
</evidence>
<feature type="domain" description="Transposase IS4-like" evidence="7">
    <location>
        <begin position="265"/>
        <end position="413"/>
    </location>
</feature>
<evidence type="ECO:0000313" key="10">
    <source>
        <dbReference type="Proteomes" id="UP001237448"/>
    </source>
</evidence>
<dbReference type="PANTHER" id="PTHR35604">
    <property type="entry name" value="TRANSPOSASE INSH FOR INSERTION SEQUENCE ELEMENT IS5A-RELATED"/>
    <property type="match status" value="1"/>
</dbReference>
<comment type="function">
    <text evidence="1">Involved in the transposition of the insertion sequence IS5.</text>
</comment>
<dbReference type="Pfam" id="PF01609">
    <property type="entry name" value="DDE_Tnp_1"/>
    <property type="match status" value="1"/>
</dbReference>
<dbReference type="Pfam" id="PF05598">
    <property type="entry name" value="DUF772"/>
    <property type="match status" value="1"/>
</dbReference>
<protein>
    <submittedName>
        <fullName evidence="9">Transposase</fullName>
    </submittedName>
</protein>
<dbReference type="InterPro" id="IPR047959">
    <property type="entry name" value="Transpos_IS5"/>
</dbReference>
<organism evidence="9 10">
    <name type="scientific">Labrys monachus</name>
    <dbReference type="NCBI Taxonomy" id="217067"/>
    <lineage>
        <taxon>Bacteria</taxon>
        <taxon>Pseudomonadati</taxon>
        <taxon>Pseudomonadota</taxon>
        <taxon>Alphaproteobacteria</taxon>
        <taxon>Hyphomicrobiales</taxon>
        <taxon>Xanthobacteraceae</taxon>
        <taxon>Labrys</taxon>
    </lineage>
</organism>
<dbReference type="EMBL" id="JAUSVK010000001">
    <property type="protein sequence ID" value="MDQ0392244.1"/>
    <property type="molecule type" value="Genomic_DNA"/>
</dbReference>
<evidence type="ECO:0000256" key="1">
    <source>
        <dbReference type="ARBA" id="ARBA00003544"/>
    </source>
</evidence>
<evidence type="ECO:0000256" key="2">
    <source>
        <dbReference type="ARBA" id="ARBA00010075"/>
    </source>
</evidence>
<dbReference type="Proteomes" id="UP001237448">
    <property type="component" value="Unassembled WGS sequence"/>
</dbReference>
<feature type="domain" description="Transposase InsH N-terminal" evidence="8">
    <location>
        <begin position="58"/>
        <end position="156"/>
    </location>
</feature>